<accession>A0ABM8Y0X9</accession>
<name>A0ABM8Y0X9_9BURK</name>
<proteinExistence type="predicted"/>
<dbReference type="EMBL" id="CAJZAG010000017">
    <property type="protein sequence ID" value="CAG9186321.1"/>
    <property type="molecule type" value="Genomic_DNA"/>
</dbReference>
<sequence length="256" mass="29318">MLFDPVVDRSRSFDSDMVKFYLRDNYVPNQVYGNIAISEVSTAIHASLVGLHSEFKSSISRALHWLERSIDDNESFGFNQSQYRARLQWAKAVARWLKDGAIEEAIWDAACIEQEASWTFAKGPWSKSEIMRSGVEDYLAFACQGENPEAGVEMYERWFKGGRLSLSKIIQPKQLGYAICLKRVGRQGFDDEALHEAGKRVLRDNLQEKWFGGGQFIRGATWLKIVYEFSPDKISPLETILRAYENMPLVSRPNFV</sequence>
<evidence type="ECO:0000313" key="1">
    <source>
        <dbReference type="EMBL" id="CAG9186321.1"/>
    </source>
</evidence>
<organism evidence="1 2">
    <name type="scientific">Cupriavidus pampae</name>
    <dbReference type="NCBI Taxonomy" id="659251"/>
    <lineage>
        <taxon>Bacteria</taxon>
        <taxon>Pseudomonadati</taxon>
        <taxon>Pseudomonadota</taxon>
        <taxon>Betaproteobacteria</taxon>
        <taxon>Burkholderiales</taxon>
        <taxon>Burkholderiaceae</taxon>
        <taxon>Cupriavidus</taxon>
    </lineage>
</organism>
<comment type="caution">
    <text evidence="1">The sequence shown here is derived from an EMBL/GenBank/DDBJ whole genome shotgun (WGS) entry which is preliminary data.</text>
</comment>
<reference evidence="1 2" key="1">
    <citation type="submission" date="2021-08" db="EMBL/GenBank/DDBJ databases">
        <authorList>
            <person name="Peeters C."/>
        </authorList>
    </citation>
    <scope>NUCLEOTIDE SEQUENCE [LARGE SCALE GENOMIC DNA]</scope>
    <source>
        <strain evidence="1 2">LMG 32289</strain>
    </source>
</reference>
<gene>
    <name evidence="1" type="ORF">LMG32289_06372</name>
</gene>
<evidence type="ECO:0000313" key="2">
    <source>
        <dbReference type="Proteomes" id="UP000706525"/>
    </source>
</evidence>
<protein>
    <submittedName>
        <fullName evidence="1">Uncharacterized protein</fullName>
    </submittedName>
</protein>
<dbReference type="Proteomes" id="UP000706525">
    <property type="component" value="Unassembled WGS sequence"/>
</dbReference>
<keyword evidence="2" id="KW-1185">Reference proteome</keyword>